<dbReference type="EMBL" id="AP021861">
    <property type="protein sequence ID" value="BBO31144.1"/>
    <property type="molecule type" value="Genomic_DNA"/>
</dbReference>
<name>A0A5K7X3A2_9BACT</name>
<evidence type="ECO:0000313" key="2">
    <source>
        <dbReference type="Proteomes" id="UP000326837"/>
    </source>
</evidence>
<dbReference type="AlphaFoldDB" id="A0A5K7X3A2"/>
<protein>
    <submittedName>
        <fullName evidence="1">Uncharacterized protein</fullName>
    </submittedName>
</protein>
<organism evidence="1 2">
    <name type="scientific">Lacipirellula parvula</name>
    <dbReference type="NCBI Taxonomy" id="2650471"/>
    <lineage>
        <taxon>Bacteria</taxon>
        <taxon>Pseudomonadati</taxon>
        <taxon>Planctomycetota</taxon>
        <taxon>Planctomycetia</taxon>
        <taxon>Pirellulales</taxon>
        <taxon>Lacipirellulaceae</taxon>
        <taxon>Lacipirellula</taxon>
    </lineage>
</organism>
<proteinExistence type="predicted"/>
<keyword evidence="2" id="KW-1185">Reference proteome</keyword>
<gene>
    <name evidence="1" type="ORF">PLANPX_0756</name>
</gene>
<dbReference type="Proteomes" id="UP000326837">
    <property type="component" value="Chromosome"/>
</dbReference>
<reference evidence="2" key="1">
    <citation type="submission" date="2019-10" db="EMBL/GenBank/DDBJ databases">
        <title>Lacipirellula parvula gen. nov., sp. nov., representing a lineage of planctomycetes widespread in freshwater anoxic habitats, and description of the family Lacipirellulaceae.</title>
        <authorList>
            <person name="Dedysh S.N."/>
            <person name="Kulichevskaya I.S."/>
            <person name="Beletsky A.V."/>
            <person name="Rakitin A.L."/>
            <person name="Mardanov A.V."/>
            <person name="Ivanova A.A."/>
            <person name="Saltykova V.X."/>
            <person name="Rijpstra W.I.C."/>
            <person name="Sinninghe Damste J.S."/>
            <person name="Ravin N.V."/>
        </authorList>
    </citation>
    <scope>NUCLEOTIDE SEQUENCE [LARGE SCALE GENOMIC DNA]</scope>
    <source>
        <strain evidence="2">PX69</strain>
    </source>
</reference>
<dbReference type="KEGG" id="lpav:PLANPX_0756"/>
<evidence type="ECO:0000313" key="1">
    <source>
        <dbReference type="EMBL" id="BBO31144.1"/>
    </source>
</evidence>
<dbReference type="RefSeq" id="WP_152097338.1">
    <property type="nucleotide sequence ID" value="NZ_AP021861.1"/>
</dbReference>
<sequence length="462" mass="48648">MKLPSPNLAVYPAIEGNLEGFDEVRLEIQVDSPKFALDPLLSIEELRRRIEATLKRAALIVNPVAPQALVVAIYVEPRDFAVATAQSQTVVFFVSTAMREVGGVTRQKLGQPSKSLERIVDSWRHKGLRGFAPLDIALQRLATILVAEVDLQVDEFIAAWRRDSNVAAFMPPSPAPIDPLAGLRSVKVSLGKIDLGDEQKVETITIVNPIPTPIPVPPIPVPPIPVPPIPVPPIPVPPIPVPPIPVPPIPVPPIPVPPIPVPPIPVPPIPVPPIPVPPIPVPPIPVPPIPVPPIPVPPIPVPPIPVPPIPVPPIPVPPIPVPPIPVLPIPVPPIPVPPIPVPPIPVPPIPVPPIPVPPIPAPASVNSTIEIKFVRSVTAELHAEILGPSALIDGARPLITQAAKEAAAKVTLATIASDPVAATPAFRDEFLDRVSKASAPLAVTPAVTLGVVKTTGDWKAFQ</sequence>
<accession>A0A5K7X3A2</accession>